<dbReference type="GO" id="GO:0004766">
    <property type="term" value="F:spermidine synthase activity"/>
    <property type="evidence" value="ECO:0007669"/>
    <property type="project" value="UniProtKB-UniRule"/>
</dbReference>
<keyword evidence="5" id="KW-0963">Cytoplasm</keyword>
<dbReference type="RefSeq" id="WP_188661786.1">
    <property type="nucleotide sequence ID" value="NZ_BMHV01000004.1"/>
</dbReference>
<dbReference type="GO" id="GO:0005886">
    <property type="term" value="C:plasma membrane"/>
    <property type="evidence" value="ECO:0007669"/>
    <property type="project" value="UniProtKB-SubCell"/>
</dbReference>
<dbReference type="NCBIfam" id="TIGR00417">
    <property type="entry name" value="speE"/>
    <property type="match status" value="1"/>
</dbReference>
<evidence type="ECO:0000259" key="9">
    <source>
        <dbReference type="PROSITE" id="PS51006"/>
    </source>
</evidence>
<keyword evidence="5" id="KW-0812">Transmembrane</keyword>
<feature type="domain" description="PABS" evidence="9">
    <location>
        <begin position="2"/>
        <end position="235"/>
    </location>
</feature>
<dbReference type="PROSITE" id="PS51006">
    <property type="entry name" value="PABS_2"/>
    <property type="match status" value="1"/>
</dbReference>
<evidence type="ECO:0000256" key="1">
    <source>
        <dbReference type="ARBA" id="ARBA00007867"/>
    </source>
</evidence>
<keyword evidence="2 5" id="KW-0808">Transferase</keyword>
<dbReference type="Gene3D" id="3.40.50.150">
    <property type="entry name" value="Vaccinia Virus protein VP39"/>
    <property type="match status" value="1"/>
</dbReference>
<keyword evidence="5" id="KW-1133">Transmembrane helix</keyword>
<evidence type="ECO:0000256" key="8">
    <source>
        <dbReference type="RuleBase" id="RU003837"/>
    </source>
</evidence>
<dbReference type="PANTHER" id="PTHR11558:SF11">
    <property type="entry name" value="SPERMIDINE SYNTHASE"/>
    <property type="match status" value="1"/>
</dbReference>
<dbReference type="PROSITE" id="PS01330">
    <property type="entry name" value="PABS_1"/>
    <property type="match status" value="1"/>
</dbReference>
<feature type="binding site" evidence="5">
    <location>
        <position position="31"/>
    </location>
    <ligand>
        <name>S-methyl-5'-thioadenosine</name>
        <dbReference type="ChEBI" id="CHEBI:17509"/>
    </ligand>
</feature>
<keyword evidence="11" id="KW-1185">Reference proteome</keyword>
<sequence>MSRWIGETLYPFYQQRFSATEVLFEEKTEHQDLVIFENDFFGRVMLLDGVTQTTDRDEFVYHEMIAHVPIFAHGNAKKVLIIGGGDGGVLREVLRHKNVECTMVEIDASVVEMSKKYFPEHSDGAFDDPRCNLVIADGLKFVKETQDRFDVIIVDSTDPIGPGEVLFTSEFYSDCHDCLTQGGILVTQNGVPFFQEDEVTTTQGRMAPHFKDMSFYVVAVPTYIGGFMTLAWATDDVNKRQQSIADIQARFDQAGFETNYYTPGVHVGAFSLPRYIEKLLK</sequence>
<comment type="function">
    <text evidence="5">Catalyzes the irreversible transfer of a propylamine group from the amino donor S-adenosylmethioninamine (decarboxy-AdoMet) to putrescine (1,4-diaminobutane) to yield spermidine.</text>
</comment>
<dbReference type="InterPro" id="IPR001045">
    <property type="entry name" value="Spermi_synthase"/>
</dbReference>
<dbReference type="InterPro" id="IPR030373">
    <property type="entry name" value="PABS_CS"/>
</dbReference>
<comment type="caution">
    <text evidence="5">Lacks conserved residue(s) required for the propagation of feature annotation.</text>
</comment>
<dbReference type="InterPro" id="IPR035246">
    <property type="entry name" value="Spermidine_synt_N"/>
</dbReference>
<comment type="subunit">
    <text evidence="5">Homodimer or homotetramer.</text>
</comment>
<dbReference type="PANTHER" id="PTHR11558">
    <property type="entry name" value="SPERMIDINE/SPERMINE SYNTHASE"/>
    <property type="match status" value="1"/>
</dbReference>
<reference evidence="10" key="2">
    <citation type="submission" date="2020-09" db="EMBL/GenBank/DDBJ databases">
        <authorList>
            <person name="Sun Q."/>
            <person name="Zhou Y."/>
        </authorList>
    </citation>
    <scope>NUCLEOTIDE SEQUENCE</scope>
    <source>
        <strain evidence="10">CGMCC 1.15254</strain>
    </source>
</reference>
<comment type="caution">
    <text evidence="10">The sequence shown here is derived from an EMBL/GenBank/DDBJ whole genome shotgun (WGS) entry which is preliminary data.</text>
</comment>
<dbReference type="GO" id="GO:0005829">
    <property type="term" value="C:cytosol"/>
    <property type="evidence" value="ECO:0007669"/>
    <property type="project" value="TreeGrafter"/>
</dbReference>
<gene>
    <name evidence="5 10" type="primary">speE</name>
    <name evidence="10" type="ORF">GCM10011332_07520</name>
</gene>
<dbReference type="Pfam" id="PF01564">
    <property type="entry name" value="Spermine_synth"/>
    <property type="match status" value="1"/>
</dbReference>
<organism evidence="10 11">
    <name type="scientific">Terasakiella brassicae</name>
    <dbReference type="NCBI Taxonomy" id="1634917"/>
    <lineage>
        <taxon>Bacteria</taxon>
        <taxon>Pseudomonadati</taxon>
        <taxon>Pseudomonadota</taxon>
        <taxon>Alphaproteobacteria</taxon>
        <taxon>Rhodospirillales</taxon>
        <taxon>Terasakiellaceae</taxon>
        <taxon>Terasakiella</taxon>
    </lineage>
</organism>
<feature type="binding site" evidence="5">
    <location>
        <position position="105"/>
    </location>
    <ligand>
        <name>S-methyl-5'-thioadenosine</name>
        <dbReference type="ChEBI" id="CHEBI:17509"/>
    </ligand>
</feature>
<dbReference type="EMBL" id="BMHV01000004">
    <property type="protein sequence ID" value="GGF56520.1"/>
    <property type="molecule type" value="Genomic_DNA"/>
</dbReference>
<accession>A0A917BRY9</accession>
<dbReference type="SUPFAM" id="SSF53335">
    <property type="entry name" value="S-adenosyl-L-methionine-dependent methyltransferases"/>
    <property type="match status" value="1"/>
</dbReference>
<comment type="subcellular location">
    <subcellularLocation>
        <location evidence="5">Cell membrane</location>
        <topology evidence="5">Single-pass membrane protein</topology>
    </subcellularLocation>
</comment>
<feature type="binding site" evidence="5">
    <location>
        <position position="86"/>
    </location>
    <ligand>
        <name>spermidine</name>
        <dbReference type="ChEBI" id="CHEBI:57834"/>
    </ligand>
</feature>
<proteinExistence type="inferred from homology"/>
<evidence type="ECO:0000256" key="4">
    <source>
        <dbReference type="ARBA" id="ARBA00023115"/>
    </source>
</evidence>
<evidence type="ECO:0000256" key="2">
    <source>
        <dbReference type="ARBA" id="ARBA00022679"/>
    </source>
</evidence>
<dbReference type="InterPro" id="IPR029063">
    <property type="entry name" value="SAM-dependent_MTases_sf"/>
</dbReference>
<reference evidence="10" key="1">
    <citation type="journal article" date="2014" name="Int. J. Syst. Evol. Microbiol.">
        <title>Complete genome sequence of Corynebacterium casei LMG S-19264T (=DSM 44701T), isolated from a smear-ripened cheese.</title>
        <authorList>
            <consortium name="US DOE Joint Genome Institute (JGI-PGF)"/>
            <person name="Walter F."/>
            <person name="Albersmeier A."/>
            <person name="Kalinowski J."/>
            <person name="Ruckert C."/>
        </authorList>
    </citation>
    <scope>NUCLEOTIDE SEQUENCE</scope>
    <source>
        <strain evidence="10">CGMCC 1.15254</strain>
    </source>
</reference>
<dbReference type="Pfam" id="PF17284">
    <property type="entry name" value="Spermine_synt_N"/>
    <property type="match status" value="1"/>
</dbReference>
<keyword evidence="5" id="KW-0472">Membrane</keyword>
<dbReference type="InterPro" id="IPR037163">
    <property type="entry name" value="Spermidine_synt_N_sf"/>
</dbReference>
<evidence type="ECO:0000313" key="10">
    <source>
        <dbReference type="EMBL" id="GGF56520.1"/>
    </source>
</evidence>
<dbReference type="HAMAP" id="MF_00198">
    <property type="entry name" value="Spermidine_synth"/>
    <property type="match status" value="1"/>
</dbReference>
<feature type="transmembrane region" description="Helical" evidence="5">
    <location>
        <begin position="213"/>
        <end position="233"/>
    </location>
</feature>
<comment type="pathway">
    <text evidence="5">Amine and polyamine biosynthesis; spermidine biosynthesis; spermidine from putrescine: step 1/1.</text>
</comment>
<dbReference type="CDD" id="cd02440">
    <property type="entry name" value="AdoMet_MTases"/>
    <property type="match status" value="1"/>
</dbReference>
<dbReference type="AlphaFoldDB" id="A0A917BRY9"/>
<evidence type="ECO:0000256" key="6">
    <source>
        <dbReference type="PROSITE-ProRule" id="PRU00354"/>
    </source>
</evidence>
<dbReference type="Proteomes" id="UP000632498">
    <property type="component" value="Unassembled WGS sequence"/>
</dbReference>
<feature type="active site" description="Proton acceptor" evidence="5 6">
    <location>
        <position position="155"/>
    </location>
</feature>
<comment type="catalytic activity">
    <reaction evidence="5 8">
        <text>S-adenosyl 3-(methylsulfanyl)propylamine + putrescine = S-methyl-5'-thioadenosine + spermidine + H(+)</text>
        <dbReference type="Rhea" id="RHEA:12721"/>
        <dbReference type="ChEBI" id="CHEBI:15378"/>
        <dbReference type="ChEBI" id="CHEBI:17509"/>
        <dbReference type="ChEBI" id="CHEBI:57443"/>
        <dbReference type="ChEBI" id="CHEBI:57834"/>
        <dbReference type="ChEBI" id="CHEBI:326268"/>
        <dbReference type="EC" id="2.5.1.16"/>
    </reaction>
</comment>
<dbReference type="Gene3D" id="2.30.140.10">
    <property type="entry name" value="Spermidine synthase, tetramerisation domain"/>
    <property type="match status" value="1"/>
</dbReference>
<dbReference type="GO" id="GO:0008295">
    <property type="term" value="P:spermidine biosynthetic process"/>
    <property type="evidence" value="ECO:0007669"/>
    <property type="project" value="UniProtKB-UniRule"/>
</dbReference>
<comment type="similarity">
    <text evidence="1 5 7">Belongs to the spermidine/spermine synthase family.</text>
</comment>
<feature type="binding site" evidence="5">
    <location>
        <position position="62"/>
    </location>
    <ligand>
        <name>spermidine</name>
        <dbReference type="ChEBI" id="CHEBI:57834"/>
    </ligand>
</feature>
<evidence type="ECO:0000256" key="7">
    <source>
        <dbReference type="RuleBase" id="RU003836"/>
    </source>
</evidence>
<dbReference type="EC" id="2.5.1.16" evidence="5"/>
<keyword evidence="3 5" id="KW-0745">Spermidine biosynthesis</keyword>
<keyword evidence="4 5" id="KW-0620">Polyamine biosynthesis</keyword>
<evidence type="ECO:0000256" key="5">
    <source>
        <dbReference type="HAMAP-Rule" id="MF_00198"/>
    </source>
</evidence>
<dbReference type="NCBIfam" id="NF002010">
    <property type="entry name" value="PRK00811.1"/>
    <property type="match status" value="1"/>
</dbReference>
<protein>
    <recommendedName>
        <fullName evidence="5">Polyamine aminopropyltransferase</fullName>
    </recommendedName>
    <alternativeName>
        <fullName evidence="5">Putrescine aminopropyltransferase</fullName>
        <shortName evidence="5">PAPT</shortName>
    </alternativeName>
    <alternativeName>
        <fullName evidence="5">Spermidine synthase</fullName>
        <shortName evidence="5">SPDS</shortName>
        <shortName evidence="5">SPDSY</shortName>
        <ecNumber evidence="5">2.5.1.16</ecNumber>
    </alternativeName>
</protein>
<evidence type="ECO:0000313" key="11">
    <source>
        <dbReference type="Proteomes" id="UP000632498"/>
    </source>
</evidence>
<feature type="binding site" evidence="5">
    <location>
        <position position="162"/>
    </location>
    <ligand>
        <name>S-methyl-5'-thioadenosine</name>
        <dbReference type="ChEBI" id="CHEBI:17509"/>
    </ligand>
</feature>
<feature type="binding site" evidence="5">
    <location>
        <begin position="137"/>
        <end position="138"/>
    </location>
    <ligand>
        <name>S-methyl-5'-thioadenosine</name>
        <dbReference type="ChEBI" id="CHEBI:17509"/>
    </ligand>
</feature>
<evidence type="ECO:0000256" key="3">
    <source>
        <dbReference type="ARBA" id="ARBA00023066"/>
    </source>
</evidence>
<dbReference type="InterPro" id="IPR030374">
    <property type="entry name" value="PABS"/>
</dbReference>
<feature type="binding site" evidence="5">
    <location>
        <begin position="155"/>
        <end position="158"/>
    </location>
    <ligand>
        <name>spermidine</name>
        <dbReference type="ChEBI" id="CHEBI:57834"/>
    </ligand>
</feature>
<name>A0A917BRY9_9PROT</name>